<organism evidence="3 4">
    <name type="scientific">Colletotrichum gloeosporioides</name>
    <name type="common">Anthracnose fungus</name>
    <name type="synonym">Glomerella cingulata</name>
    <dbReference type="NCBI Taxonomy" id="474922"/>
    <lineage>
        <taxon>Eukaryota</taxon>
        <taxon>Fungi</taxon>
        <taxon>Dikarya</taxon>
        <taxon>Ascomycota</taxon>
        <taxon>Pezizomycotina</taxon>
        <taxon>Sordariomycetes</taxon>
        <taxon>Hypocreomycetidae</taxon>
        <taxon>Glomerellales</taxon>
        <taxon>Glomerellaceae</taxon>
        <taxon>Colletotrichum</taxon>
        <taxon>Colletotrichum gloeosporioides species complex</taxon>
    </lineage>
</organism>
<keyword evidence="1" id="KW-1133">Transmembrane helix</keyword>
<accession>A0A8H4CG78</accession>
<evidence type="ECO:0000256" key="2">
    <source>
        <dbReference type="SAM" id="SignalP"/>
    </source>
</evidence>
<sequence length="303" mass="32528">MYINSFPSSCLGLLGLLSASFIDGQRTVTRDACAIARSVDNSCTARFSIDRTKIGLDTTWTTPPVITYDGVDVVRCFCCLEEAPLTPVWSSCAAQIETASPEKDQYLENLEDCLGFEECRVETATPAACHTMSDWVMGCSSHVKPETMSSSERFSRMEECLCPTSAPGAFNNAHEACGNWAWIHNPEYGSSMQSIAPYWCNSNLDTTIYSATATSSVSFEDLSSTAFASTSLTSASNPSVPTSTMNSAIPSNTVASQATNSSGQPNTSIVVVIAIVVIVFMMVGGIAIWSSVKRPRDDYGIPI</sequence>
<protein>
    <submittedName>
        <fullName evidence="3">Uncharacterized protein</fullName>
    </submittedName>
</protein>
<dbReference type="RefSeq" id="XP_045262371.1">
    <property type="nucleotide sequence ID" value="XM_045413175.1"/>
</dbReference>
<feature type="chain" id="PRO_5034704650" evidence="2">
    <location>
        <begin position="25"/>
        <end position="303"/>
    </location>
</feature>
<keyword evidence="2" id="KW-0732">Signal</keyword>
<comment type="caution">
    <text evidence="3">The sequence shown here is derived from an EMBL/GenBank/DDBJ whole genome shotgun (WGS) entry which is preliminary data.</text>
</comment>
<dbReference type="GeneID" id="69020434"/>
<dbReference type="Proteomes" id="UP000613401">
    <property type="component" value="Unassembled WGS sequence"/>
</dbReference>
<evidence type="ECO:0000256" key="1">
    <source>
        <dbReference type="SAM" id="Phobius"/>
    </source>
</evidence>
<feature type="transmembrane region" description="Helical" evidence="1">
    <location>
        <begin position="269"/>
        <end position="289"/>
    </location>
</feature>
<keyword evidence="1" id="KW-0812">Transmembrane</keyword>
<keyword evidence="1" id="KW-0472">Membrane</keyword>
<name>A0A8H4CG78_COLGL</name>
<dbReference type="EMBL" id="WVTB01000055">
    <property type="protein sequence ID" value="KAF3803212.1"/>
    <property type="molecule type" value="Genomic_DNA"/>
</dbReference>
<evidence type="ECO:0000313" key="3">
    <source>
        <dbReference type="EMBL" id="KAF3803212.1"/>
    </source>
</evidence>
<evidence type="ECO:0000313" key="4">
    <source>
        <dbReference type="Proteomes" id="UP000613401"/>
    </source>
</evidence>
<feature type="signal peptide" evidence="2">
    <location>
        <begin position="1"/>
        <end position="24"/>
    </location>
</feature>
<proteinExistence type="predicted"/>
<reference evidence="3" key="1">
    <citation type="journal article" date="2020" name="Phytopathology">
        <title>Genome sequence and comparative analysis of Colletotrichum gloeosporioides isolated from Liriodendron leaves.</title>
        <authorList>
            <person name="Fu F.F."/>
            <person name="Hao Z."/>
            <person name="Wang P."/>
            <person name="Lu Y."/>
            <person name="Xue L.J."/>
            <person name="Wei G."/>
            <person name="Tian Y."/>
            <person name="Baishi H."/>
            <person name="Xu H."/>
            <person name="Shi J."/>
            <person name="Cheng T."/>
            <person name="Wang G."/>
            <person name="Yi Y."/>
            <person name="Chen J."/>
        </authorList>
    </citation>
    <scope>NUCLEOTIDE SEQUENCE</scope>
    <source>
        <strain evidence="3">Lc1</strain>
    </source>
</reference>
<dbReference type="AlphaFoldDB" id="A0A8H4CG78"/>
<gene>
    <name evidence="3" type="ORF">GCG54_00013318</name>
</gene>
<reference evidence="3" key="2">
    <citation type="submission" date="2020-03" db="EMBL/GenBank/DDBJ databases">
        <authorList>
            <person name="Fu F.-F."/>
            <person name="Chen J."/>
        </authorList>
    </citation>
    <scope>NUCLEOTIDE SEQUENCE</scope>
    <source>
        <strain evidence="3">Lc1</strain>
    </source>
</reference>
<keyword evidence="4" id="KW-1185">Reference proteome</keyword>